<feature type="compositionally biased region" description="Acidic residues" evidence="1">
    <location>
        <begin position="23"/>
        <end position="43"/>
    </location>
</feature>
<evidence type="ECO:0000256" key="1">
    <source>
        <dbReference type="SAM" id="MobiDB-lite"/>
    </source>
</evidence>
<organism evidence="2">
    <name type="scientific">Proboscia inermis</name>
    <dbReference type="NCBI Taxonomy" id="420281"/>
    <lineage>
        <taxon>Eukaryota</taxon>
        <taxon>Sar</taxon>
        <taxon>Stramenopiles</taxon>
        <taxon>Ochrophyta</taxon>
        <taxon>Bacillariophyta</taxon>
        <taxon>Coscinodiscophyceae</taxon>
        <taxon>Rhizosoleniophycidae</taxon>
        <taxon>Rhizosoleniales</taxon>
        <taxon>Rhizosoleniaceae</taxon>
        <taxon>Proboscia</taxon>
    </lineage>
</organism>
<evidence type="ECO:0000313" key="2">
    <source>
        <dbReference type="EMBL" id="CAD8425333.1"/>
    </source>
</evidence>
<feature type="region of interest" description="Disordered" evidence="1">
    <location>
        <begin position="16"/>
        <end position="43"/>
    </location>
</feature>
<protein>
    <submittedName>
        <fullName evidence="2">Uncharacterized protein</fullName>
    </submittedName>
</protein>
<reference evidence="2" key="1">
    <citation type="submission" date="2021-01" db="EMBL/GenBank/DDBJ databases">
        <authorList>
            <person name="Corre E."/>
            <person name="Pelletier E."/>
            <person name="Niang G."/>
            <person name="Scheremetjew M."/>
            <person name="Finn R."/>
            <person name="Kale V."/>
            <person name="Holt S."/>
            <person name="Cochrane G."/>
            <person name="Meng A."/>
            <person name="Brown T."/>
            <person name="Cohen L."/>
        </authorList>
    </citation>
    <scope>NUCLEOTIDE SEQUENCE</scope>
    <source>
        <strain evidence="2">CCAP1064/1</strain>
    </source>
</reference>
<name>A0A7S0CJM3_9STRA</name>
<dbReference type="AlphaFoldDB" id="A0A7S0CJM3"/>
<dbReference type="EMBL" id="HBEL01046206">
    <property type="protein sequence ID" value="CAD8425333.1"/>
    <property type="molecule type" value="Transcribed_RNA"/>
</dbReference>
<accession>A0A7S0CJM3</accession>
<sequence>MNQCKALEKEHLADGFKYVKDDPDGDGDGDDENGDDEDSDEDGDIEVIHVCQHDDGLNHWSWKYSNEDEGGNTLVCTGSVCSESIRVIIDRDGKVFKESSLEIV</sequence>
<proteinExistence type="predicted"/>
<gene>
    <name evidence="2" type="ORF">PINE0816_LOCUS21493</name>
</gene>